<evidence type="ECO:0000313" key="2">
    <source>
        <dbReference type="EMBL" id="WEG36142.1"/>
    </source>
</evidence>
<dbReference type="NCBIfam" id="TIGR01617">
    <property type="entry name" value="arsC_related"/>
    <property type="match status" value="1"/>
</dbReference>
<dbReference type="Pfam" id="PF03960">
    <property type="entry name" value="ArsC"/>
    <property type="match status" value="1"/>
</dbReference>
<dbReference type="PROSITE" id="PS51353">
    <property type="entry name" value="ARSC"/>
    <property type="match status" value="1"/>
</dbReference>
<comment type="similarity">
    <text evidence="1">Belongs to the ArsC family.</text>
</comment>
<sequence>MLTLYAYRACSTCRRAEKWLQEHQIDYNFVSVKTANLQTSDIFRWQKLSNLPLKRFFNTSGQVYRRLNLKDKLATLTEDEQRQILISDGMLLKRPILVAENFVLVGFQEAEWAAKLDKLA</sequence>
<gene>
    <name evidence="2" type="ORF">PYS61_02950</name>
</gene>
<accession>A0ABY8C6A3</accession>
<evidence type="ECO:0000256" key="1">
    <source>
        <dbReference type="PROSITE-ProRule" id="PRU01282"/>
    </source>
</evidence>
<dbReference type="Gene3D" id="3.40.30.10">
    <property type="entry name" value="Glutaredoxin"/>
    <property type="match status" value="1"/>
</dbReference>
<protein>
    <submittedName>
        <fullName evidence="2">Arsenate reductase family protein</fullName>
    </submittedName>
</protein>
<evidence type="ECO:0000313" key="3">
    <source>
        <dbReference type="Proteomes" id="UP001220478"/>
    </source>
</evidence>
<dbReference type="InterPro" id="IPR006504">
    <property type="entry name" value="Tscrpt_reg_Spx/MgsR"/>
</dbReference>
<dbReference type="InterPro" id="IPR036249">
    <property type="entry name" value="Thioredoxin-like_sf"/>
</dbReference>
<dbReference type="CDD" id="cd03036">
    <property type="entry name" value="ArsC_like"/>
    <property type="match status" value="1"/>
</dbReference>
<dbReference type="EMBL" id="CP118868">
    <property type="protein sequence ID" value="WEG36142.1"/>
    <property type="molecule type" value="Genomic_DNA"/>
</dbReference>
<reference evidence="2 3" key="1">
    <citation type="submission" date="2023-02" db="EMBL/GenBank/DDBJ databases">
        <title>Novel Oscillospiraceae bacterial genomes.</title>
        <authorList>
            <person name="Srinivasan S."/>
            <person name="Austin M.N."/>
            <person name="Fiedler T.L."/>
            <person name="Strenk S.M."/>
            <person name="Agnew K.J."/>
            <person name="Nagana Gowda G.A."/>
            <person name="Raftery D."/>
            <person name="Beamer M.A."/>
            <person name="Achilles S.L."/>
            <person name="Wiesenfeld H.C."/>
            <person name="Fredricks D.N."/>
            <person name="Hillier S.L."/>
        </authorList>
    </citation>
    <scope>NUCLEOTIDE SEQUENCE [LARGE SCALE GENOMIC DNA]</scope>
    <source>
        <strain evidence="2 3">CHIC02 1186E3-8</strain>
    </source>
</reference>
<dbReference type="InterPro" id="IPR006660">
    <property type="entry name" value="Arsenate_reductase-like"/>
</dbReference>
<dbReference type="Proteomes" id="UP001220478">
    <property type="component" value="Chromosome"/>
</dbReference>
<organism evidence="2 3">
    <name type="scientific">Amygdalobacter indicium</name>
    <dbReference type="NCBI Taxonomy" id="3029272"/>
    <lineage>
        <taxon>Bacteria</taxon>
        <taxon>Bacillati</taxon>
        <taxon>Bacillota</taxon>
        <taxon>Clostridia</taxon>
        <taxon>Eubacteriales</taxon>
        <taxon>Oscillospiraceae</taxon>
        <taxon>Amygdalobacter</taxon>
    </lineage>
</organism>
<name>A0ABY8C6A3_9FIRM</name>
<dbReference type="SUPFAM" id="SSF52833">
    <property type="entry name" value="Thioredoxin-like"/>
    <property type="match status" value="1"/>
</dbReference>
<keyword evidence="3" id="KW-1185">Reference proteome</keyword>
<proteinExistence type="inferred from homology"/>
<dbReference type="PANTHER" id="PTHR30041">
    <property type="entry name" value="ARSENATE REDUCTASE"/>
    <property type="match status" value="1"/>
</dbReference>
<dbReference type="PANTHER" id="PTHR30041:SF8">
    <property type="entry name" value="PROTEIN YFFB"/>
    <property type="match status" value="1"/>
</dbReference>